<dbReference type="SUPFAM" id="SSF158791">
    <property type="entry name" value="MgtE N-terminal domain-like"/>
    <property type="match status" value="1"/>
</dbReference>
<dbReference type="EMBL" id="CP106738">
    <property type="protein sequence ID" value="UXX82274.1"/>
    <property type="molecule type" value="Genomic_DNA"/>
</dbReference>
<name>A0ABY6D813_9RHOB</name>
<organism evidence="1 2">
    <name type="scientific">Roseovarius pelagicus</name>
    <dbReference type="NCBI Taxonomy" id="2980108"/>
    <lineage>
        <taxon>Bacteria</taxon>
        <taxon>Pseudomonadati</taxon>
        <taxon>Pseudomonadota</taxon>
        <taxon>Alphaproteobacteria</taxon>
        <taxon>Rhodobacterales</taxon>
        <taxon>Roseobacteraceae</taxon>
        <taxon>Roseovarius</taxon>
    </lineage>
</organism>
<sequence length="203" mass="21609">MTTPPQPRRRRGARAGRGALVVIAGLLVGSAMLRMGHDAGQVLARSDASIDVSSLDAVQTAASTCDVAPDLQLMLDRFQTREAHIEAQEAAMAERMQALKLADREVERKLTRLVAAEEALRTTIALADNAAEGDIARLTKVYESMKPKNAAALFEEMNAEFAAGFLGRMRPEAAAGIMANLTPGSAHRFSVVLAGRNAGVPTE</sequence>
<evidence type="ECO:0000313" key="1">
    <source>
        <dbReference type="EMBL" id="UXX82274.1"/>
    </source>
</evidence>
<keyword evidence="2" id="KW-1185">Reference proteome</keyword>
<evidence type="ECO:0008006" key="3">
    <source>
        <dbReference type="Google" id="ProtNLM"/>
    </source>
</evidence>
<reference evidence="1" key="1">
    <citation type="submission" date="2022-10" db="EMBL/GenBank/DDBJ databases">
        <title>Roseovarius pelagicus sp. nov., isolated from Arctic seawater.</title>
        <authorList>
            <person name="Hong Y.W."/>
            <person name="Hwang C.Y."/>
        </authorList>
    </citation>
    <scope>NUCLEOTIDE SEQUENCE</scope>
    <source>
        <strain evidence="1">HL-MP18</strain>
    </source>
</reference>
<proteinExistence type="predicted"/>
<gene>
    <name evidence="1" type="ORF">N7U68_14350</name>
</gene>
<evidence type="ECO:0000313" key="2">
    <source>
        <dbReference type="Proteomes" id="UP001064087"/>
    </source>
</evidence>
<dbReference type="Proteomes" id="UP001064087">
    <property type="component" value="Chromosome"/>
</dbReference>
<accession>A0ABY6D813</accession>
<dbReference type="RefSeq" id="WP_263047249.1">
    <property type="nucleotide sequence ID" value="NZ_CP106738.1"/>
</dbReference>
<protein>
    <recommendedName>
        <fullName evidence="3">Flagellar motility protein MotE, a chaperone for MotC folding</fullName>
    </recommendedName>
</protein>